<reference evidence="1 2" key="1">
    <citation type="submission" date="2018-12" db="EMBL/GenBank/DDBJ databases">
        <title>three novel Halomonas strain isolated from plants.</title>
        <authorList>
            <person name="Sun C."/>
        </authorList>
    </citation>
    <scope>NUCLEOTIDE SEQUENCE [LARGE SCALE GENOMIC DNA]</scope>
    <source>
        <strain evidence="1 2">JCM 18142</strain>
    </source>
</reference>
<dbReference type="OrthoDB" id="5795846at2"/>
<evidence type="ECO:0000313" key="1">
    <source>
        <dbReference type="EMBL" id="RUR31274.1"/>
    </source>
</evidence>
<protein>
    <submittedName>
        <fullName evidence="1">TIGR02444 family protein</fullName>
    </submittedName>
</protein>
<gene>
    <name evidence="1" type="ORF">ELY38_11495</name>
</gene>
<dbReference type="Proteomes" id="UP000287023">
    <property type="component" value="Unassembled WGS sequence"/>
</dbReference>
<sequence length="190" mass="22239">MLDSNRLRRLEQMPLWDFALSFYSAPDVEGACLTLQDTLGIDVCELLFHGWLFVHGLEALSVPLAKQRKEREIWQREVTQVLRHLRRHLKPEAQQSASIDTLRKTIQQAELQAERENLQRWQTWAIENPDDEVRLTNCALISNDVERWLQDRLFFAELDKSCLHASGAREDISSAWQTLASRLDRFESPR</sequence>
<dbReference type="NCBIfam" id="TIGR02444">
    <property type="entry name" value="TIGR02444 family protein"/>
    <property type="match status" value="1"/>
</dbReference>
<proteinExistence type="predicted"/>
<evidence type="ECO:0000313" key="2">
    <source>
        <dbReference type="Proteomes" id="UP000287023"/>
    </source>
</evidence>
<comment type="caution">
    <text evidence="1">The sequence shown here is derived from an EMBL/GenBank/DDBJ whole genome shotgun (WGS) entry which is preliminary data.</text>
</comment>
<dbReference type="EMBL" id="RZHF01000015">
    <property type="protein sequence ID" value="RUR31274.1"/>
    <property type="molecule type" value="Genomic_DNA"/>
</dbReference>
<dbReference type="AlphaFoldDB" id="A0A3S1DPL2"/>
<organism evidence="1 2">
    <name type="scientific">Vreelandella nanhaiensis</name>
    <dbReference type="NCBI Taxonomy" id="1258546"/>
    <lineage>
        <taxon>Bacteria</taxon>
        <taxon>Pseudomonadati</taxon>
        <taxon>Pseudomonadota</taxon>
        <taxon>Gammaproteobacteria</taxon>
        <taxon>Oceanospirillales</taxon>
        <taxon>Halomonadaceae</taxon>
        <taxon>Vreelandella</taxon>
    </lineage>
</organism>
<dbReference type="InterPro" id="IPR012659">
    <property type="entry name" value="CHP02444"/>
</dbReference>
<accession>A0A3S1DPL2</accession>
<keyword evidence="2" id="KW-1185">Reference proteome</keyword>
<dbReference type="RefSeq" id="WP_127062364.1">
    <property type="nucleotide sequence ID" value="NZ_RZHF01000015.1"/>
</dbReference>
<name>A0A3S1DPL2_9GAMM</name>
<dbReference type="Pfam" id="PF09523">
    <property type="entry name" value="DUF2390"/>
    <property type="match status" value="1"/>
</dbReference>